<dbReference type="GO" id="GO:0015940">
    <property type="term" value="P:pantothenate biosynthetic process"/>
    <property type="evidence" value="ECO:0007669"/>
    <property type="project" value="UniProtKB-KW"/>
</dbReference>
<dbReference type="InterPro" id="IPR004821">
    <property type="entry name" value="Cyt_trans-like"/>
</dbReference>
<dbReference type="InterPro" id="IPR042176">
    <property type="entry name" value="Pantoate_ligase_C"/>
</dbReference>
<keyword evidence="6" id="KW-0566">Pantothenate biosynthesis</keyword>
<dbReference type="Pfam" id="PF02569">
    <property type="entry name" value="Pantoate_ligase"/>
    <property type="match status" value="1"/>
</dbReference>
<dbReference type="EC" id="6.3.2.1" evidence="3"/>
<comment type="similarity">
    <text evidence="2">Belongs to the pantothenate synthetase family.</text>
</comment>
<evidence type="ECO:0000256" key="3">
    <source>
        <dbReference type="ARBA" id="ARBA00012219"/>
    </source>
</evidence>
<dbReference type="Proteomes" id="UP001212411">
    <property type="component" value="Chromosome 2"/>
</dbReference>
<comment type="catalytic activity">
    <reaction evidence="11">
        <text>(R)-pantoate + beta-alanine + ATP = (R)-pantothenate + AMP + diphosphate + H(+)</text>
        <dbReference type="Rhea" id="RHEA:10912"/>
        <dbReference type="ChEBI" id="CHEBI:15378"/>
        <dbReference type="ChEBI" id="CHEBI:15980"/>
        <dbReference type="ChEBI" id="CHEBI:29032"/>
        <dbReference type="ChEBI" id="CHEBI:30616"/>
        <dbReference type="ChEBI" id="CHEBI:33019"/>
        <dbReference type="ChEBI" id="CHEBI:57966"/>
        <dbReference type="ChEBI" id="CHEBI:456215"/>
        <dbReference type="EC" id="6.3.2.1"/>
    </reaction>
</comment>
<dbReference type="InterPro" id="IPR014729">
    <property type="entry name" value="Rossmann-like_a/b/a_fold"/>
</dbReference>
<gene>
    <name evidence="12" type="primary">pan6</name>
    <name evidence="12" type="ORF">SOMG_03367</name>
</gene>
<dbReference type="Gene3D" id="3.40.50.620">
    <property type="entry name" value="HUPs"/>
    <property type="match status" value="1"/>
</dbReference>
<dbReference type="InterPro" id="IPR003721">
    <property type="entry name" value="Pantoate_ligase"/>
</dbReference>
<dbReference type="GO" id="GO:0005829">
    <property type="term" value="C:cytosol"/>
    <property type="evidence" value="ECO:0007669"/>
    <property type="project" value="TreeGrafter"/>
</dbReference>
<dbReference type="NCBIfam" id="TIGR00018">
    <property type="entry name" value="panC"/>
    <property type="match status" value="1"/>
</dbReference>
<dbReference type="AlphaFoldDB" id="A0AAF0AXB5"/>
<dbReference type="PANTHER" id="PTHR21299">
    <property type="entry name" value="CYTIDYLATE KINASE/PANTOATE-BETA-ALANINE LIGASE"/>
    <property type="match status" value="1"/>
</dbReference>
<evidence type="ECO:0000256" key="9">
    <source>
        <dbReference type="ARBA" id="ARBA00029902"/>
    </source>
</evidence>
<keyword evidence="13" id="KW-1185">Reference proteome</keyword>
<dbReference type="GO" id="GO:0005524">
    <property type="term" value="F:ATP binding"/>
    <property type="evidence" value="ECO:0007669"/>
    <property type="project" value="UniProtKB-KW"/>
</dbReference>
<dbReference type="FunFam" id="3.30.1300.10:FF:000001">
    <property type="entry name" value="Pantothenate synthetase"/>
    <property type="match status" value="1"/>
</dbReference>
<name>A0AAF0AXB5_9SCHI</name>
<dbReference type="NCBIfam" id="TIGR00125">
    <property type="entry name" value="cyt_tran_rel"/>
    <property type="match status" value="1"/>
</dbReference>
<evidence type="ECO:0000313" key="13">
    <source>
        <dbReference type="Proteomes" id="UP001212411"/>
    </source>
</evidence>
<dbReference type="KEGG" id="som:SOMG_03367"/>
<evidence type="ECO:0000256" key="5">
    <source>
        <dbReference type="ARBA" id="ARBA00022598"/>
    </source>
</evidence>
<keyword evidence="7" id="KW-0547">Nucleotide-binding</keyword>
<evidence type="ECO:0000313" key="12">
    <source>
        <dbReference type="EMBL" id="WBW73714.1"/>
    </source>
</evidence>
<protein>
    <recommendedName>
        <fullName evidence="4">Pantoate--beta-alanine ligase</fullName>
        <ecNumber evidence="3">6.3.2.1</ecNumber>
    </recommendedName>
    <alternativeName>
        <fullName evidence="10">Pantoate-activating enzyme</fullName>
    </alternativeName>
    <alternativeName>
        <fullName evidence="9">Pantothenate synthetase</fullName>
    </alternativeName>
</protein>
<comment type="pathway">
    <text evidence="1">Cofactor biosynthesis; (R)-pantothenate biosynthesis; (R)-pantothenate from (R)-pantoate and beta-alanine: step 1/1.</text>
</comment>
<dbReference type="RefSeq" id="XP_056037957.1">
    <property type="nucleotide sequence ID" value="XM_056182157.1"/>
</dbReference>
<evidence type="ECO:0000256" key="8">
    <source>
        <dbReference type="ARBA" id="ARBA00022840"/>
    </source>
</evidence>
<evidence type="ECO:0000256" key="1">
    <source>
        <dbReference type="ARBA" id="ARBA00004990"/>
    </source>
</evidence>
<dbReference type="CDD" id="cd00560">
    <property type="entry name" value="PanC"/>
    <property type="match status" value="1"/>
</dbReference>
<dbReference type="GeneID" id="80876846"/>
<keyword evidence="5 12" id="KW-0436">Ligase</keyword>
<dbReference type="SUPFAM" id="SSF52374">
    <property type="entry name" value="Nucleotidylyl transferase"/>
    <property type="match status" value="1"/>
</dbReference>
<dbReference type="HAMAP" id="MF_00158">
    <property type="entry name" value="PanC"/>
    <property type="match status" value="1"/>
</dbReference>
<dbReference type="FunFam" id="3.40.50.620:FF:000013">
    <property type="entry name" value="Pantothenate synthetase"/>
    <property type="match status" value="1"/>
</dbReference>
<keyword evidence="8" id="KW-0067">ATP-binding</keyword>
<accession>A0AAF0AXB5</accession>
<evidence type="ECO:0000256" key="11">
    <source>
        <dbReference type="ARBA" id="ARBA00048258"/>
    </source>
</evidence>
<evidence type="ECO:0000256" key="7">
    <source>
        <dbReference type="ARBA" id="ARBA00022741"/>
    </source>
</evidence>
<dbReference type="GO" id="GO:0004592">
    <property type="term" value="F:pantoate-beta-alanine ligase activity"/>
    <property type="evidence" value="ECO:0007669"/>
    <property type="project" value="UniProtKB-EC"/>
</dbReference>
<evidence type="ECO:0000256" key="10">
    <source>
        <dbReference type="ARBA" id="ARBA00032806"/>
    </source>
</evidence>
<dbReference type="EMBL" id="CP115612">
    <property type="protein sequence ID" value="WBW73714.1"/>
    <property type="molecule type" value="Genomic_DNA"/>
</dbReference>
<sequence length="288" mass="32400">MIIEGKKGLVRERIQFWRQQGERIAFVPTMGNLHEGHLTLVKKAKEMGTKVVVSIFVNPMQFNNQNDLNAYPQTLKEDSEKLKDLCVDLVFTPTVQELYPAGSAGITFVETPKLSEMLEGASRPGHFRGVTTIVSKLFHIVQPDIACFGEKDFQQLAILRKMVTDLDFGIEIVGVPIVRGENGLALSSRNGYLTEEQLKIAPNLYEVLSGVVRKVTQGHRDFATLFQDCDTELRKLGFVPDQIEIRDADSLESCSHETKRMVLLAAAWLGKARLIDNIQINCHYDIQK</sequence>
<evidence type="ECO:0000256" key="2">
    <source>
        <dbReference type="ARBA" id="ARBA00009256"/>
    </source>
</evidence>
<reference evidence="12 13" key="1">
    <citation type="journal article" date="2023" name="G3 (Bethesda)">
        <title>A high-quality reference genome for the fission yeast Schizosaccharomyces osmophilus.</title>
        <authorList>
            <person name="Jia G.S."/>
            <person name="Zhang W.C."/>
            <person name="Liang Y."/>
            <person name="Liu X.H."/>
            <person name="Rhind N."/>
            <person name="Pidoux A."/>
            <person name="Brysch-Herzberg M."/>
            <person name="Du L.L."/>
        </authorList>
    </citation>
    <scope>NUCLEOTIDE SEQUENCE [LARGE SCALE GENOMIC DNA]</scope>
    <source>
        <strain evidence="12 13">CBS 15793</strain>
    </source>
</reference>
<evidence type="ECO:0000256" key="6">
    <source>
        <dbReference type="ARBA" id="ARBA00022655"/>
    </source>
</evidence>
<proteinExistence type="inferred from homology"/>
<organism evidence="12 13">
    <name type="scientific">Schizosaccharomyces osmophilus</name>
    <dbReference type="NCBI Taxonomy" id="2545709"/>
    <lineage>
        <taxon>Eukaryota</taxon>
        <taxon>Fungi</taxon>
        <taxon>Dikarya</taxon>
        <taxon>Ascomycota</taxon>
        <taxon>Taphrinomycotina</taxon>
        <taxon>Schizosaccharomycetes</taxon>
        <taxon>Schizosaccharomycetales</taxon>
        <taxon>Schizosaccharomycetaceae</taxon>
        <taxon>Schizosaccharomyces</taxon>
    </lineage>
</organism>
<dbReference type="Gene3D" id="3.30.1300.10">
    <property type="entry name" value="Pantoate-beta-alanine ligase, C-terminal domain"/>
    <property type="match status" value="1"/>
</dbReference>
<dbReference type="PANTHER" id="PTHR21299:SF1">
    <property type="entry name" value="PANTOATE--BETA-ALANINE LIGASE"/>
    <property type="match status" value="1"/>
</dbReference>
<evidence type="ECO:0000256" key="4">
    <source>
        <dbReference type="ARBA" id="ARBA00015647"/>
    </source>
</evidence>